<protein>
    <submittedName>
        <fullName evidence="2">Pentapeptide repeat-containing protein</fullName>
    </submittedName>
</protein>
<dbReference type="InterPro" id="IPR051082">
    <property type="entry name" value="Pentapeptide-BTB/POZ_domain"/>
</dbReference>
<organism evidence="2 3">
    <name type="scientific">Leptolyngbya cf. ectocarpi LEGE 11479</name>
    <dbReference type="NCBI Taxonomy" id="1828722"/>
    <lineage>
        <taxon>Bacteria</taxon>
        <taxon>Bacillati</taxon>
        <taxon>Cyanobacteriota</taxon>
        <taxon>Cyanophyceae</taxon>
        <taxon>Leptolyngbyales</taxon>
        <taxon>Leptolyngbyaceae</taxon>
        <taxon>Leptolyngbya group</taxon>
        <taxon>Leptolyngbya</taxon>
    </lineage>
</organism>
<gene>
    <name evidence="2" type="ORF">IQ260_15030</name>
</gene>
<keyword evidence="3" id="KW-1185">Reference proteome</keyword>
<dbReference type="PANTHER" id="PTHR14136:SF17">
    <property type="entry name" value="BTB_POZ DOMAIN-CONTAINING PROTEIN KCTD9"/>
    <property type="match status" value="1"/>
</dbReference>
<keyword evidence="1" id="KW-0472">Membrane</keyword>
<evidence type="ECO:0000256" key="1">
    <source>
        <dbReference type="SAM" id="Phobius"/>
    </source>
</evidence>
<name>A0A928ZV14_LEPEC</name>
<dbReference type="Proteomes" id="UP000615026">
    <property type="component" value="Unassembled WGS sequence"/>
</dbReference>
<dbReference type="SUPFAM" id="SSF141571">
    <property type="entry name" value="Pentapeptide repeat-like"/>
    <property type="match status" value="1"/>
</dbReference>
<dbReference type="InterPro" id="IPR001646">
    <property type="entry name" value="5peptide_repeat"/>
</dbReference>
<proteinExistence type="predicted"/>
<evidence type="ECO:0000313" key="2">
    <source>
        <dbReference type="EMBL" id="MBE9067966.1"/>
    </source>
</evidence>
<evidence type="ECO:0000313" key="3">
    <source>
        <dbReference type="Proteomes" id="UP000615026"/>
    </source>
</evidence>
<reference evidence="2" key="1">
    <citation type="submission" date="2020-10" db="EMBL/GenBank/DDBJ databases">
        <authorList>
            <person name="Castelo-Branco R."/>
            <person name="Eusebio N."/>
            <person name="Adriana R."/>
            <person name="Vieira A."/>
            <person name="Brugerolle De Fraissinette N."/>
            <person name="Rezende De Castro R."/>
            <person name="Schneider M.P."/>
            <person name="Vasconcelos V."/>
            <person name="Leao P.N."/>
        </authorList>
    </citation>
    <scope>NUCLEOTIDE SEQUENCE</scope>
    <source>
        <strain evidence="2">LEGE 11479</strain>
    </source>
</reference>
<dbReference type="Pfam" id="PF00805">
    <property type="entry name" value="Pentapeptide"/>
    <property type="match status" value="1"/>
</dbReference>
<dbReference type="AlphaFoldDB" id="A0A928ZV14"/>
<accession>A0A928ZV14</accession>
<feature type="transmembrane region" description="Helical" evidence="1">
    <location>
        <begin position="59"/>
        <end position="80"/>
    </location>
</feature>
<dbReference type="EMBL" id="JADEXP010000131">
    <property type="protein sequence ID" value="MBE9067966.1"/>
    <property type="molecule type" value="Genomic_DNA"/>
</dbReference>
<feature type="transmembrane region" description="Helical" evidence="1">
    <location>
        <begin position="21"/>
        <end position="39"/>
    </location>
</feature>
<sequence>MKWRATRPVHPIERWMQSVPTWIVAALAVIILLALKLLATVPELHEHLAPQVQTHHWEMISTLLSDVESIAAVIAVILYIKGAPERRAQRHYDAWRVIDMAAAANMAVSYARYQALEDLHRDGLSLHGLEATNANLAKIELPQADLSQCNLSMANLSEANLQGANLQGADLRAADLQNANLRGANLQGSNLQGANLRNAELWEVQWWDADLSEAELWWADVHIEDLEGARLCRTIMPDGQQLNRDCEDRQHE</sequence>
<keyword evidence="1" id="KW-1133">Transmembrane helix</keyword>
<comment type="caution">
    <text evidence="2">The sequence shown here is derived from an EMBL/GenBank/DDBJ whole genome shotgun (WGS) entry which is preliminary data.</text>
</comment>
<dbReference type="RefSeq" id="WP_193993918.1">
    <property type="nucleotide sequence ID" value="NZ_JADEXP010000131.1"/>
</dbReference>
<dbReference type="Gene3D" id="2.160.20.80">
    <property type="entry name" value="E3 ubiquitin-protein ligase SopA"/>
    <property type="match status" value="1"/>
</dbReference>
<keyword evidence="1" id="KW-0812">Transmembrane</keyword>
<dbReference type="PANTHER" id="PTHR14136">
    <property type="entry name" value="BTB_POZ DOMAIN-CONTAINING PROTEIN KCTD9"/>
    <property type="match status" value="1"/>
</dbReference>